<dbReference type="PANTHER" id="PTHR11010:SF38">
    <property type="entry name" value="LYSOSOMAL PRO-X CARBOXYPEPTIDASE"/>
    <property type="match status" value="1"/>
</dbReference>
<dbReference type="PANTHER" id="PTHR11010">
    <property type="entry name" value="PROTEASE S28 PRO-X CARBOXYPEPTIDASE-RELATED"/>
    <property type="match status" value="1"/>
</dbReference>
<dbReference type="AlphaFoldDB" id="A0A7W7Q2G2"/>
<keyword evidence="2 4" id="KW-0732">Signal</keyword>
<dbReference type="RefSeq" id="WP_311770980.1">
    <property type="nucleotide sequence ID" value="NZ_JACHJQ010000002.1"/>
</dbReference>
<proteinExistence type="predicted"/>
<evidence type="ECO:0000313" key="6">
    <source>
        <dbReference type="Proteomes" id="UP000520767"/>
    </source>
</evidence>
<feature type="signal peptide" evidence="4">
    <location>
        <begin position="1"/>
        <end position="31"/>
    </location>
</feature>
<comment type="caution">
    <text evidence="5">The sequence shown here is derived from an EMBL/GenBank/DDBJ whole genome shotgun (WGS) entry which is preliminary data.</text>
</comment>
<keyword evidence="1" id="KW-0645">Protease</keyword>
<sequence>MHNRRKTFAAMAATLLATTAIGLTTAAPVQAAPADIADQLAAIPGMTVAEQPPPSAGYRFFFLTYRQPVDHTKPSGQTFAQRLQLLHRDVSRPMILHTTGYDMPEYAFRAEPTQLVDGNQISVEQRFFSPSRPNPADWSKLNIWQAATDHHRITQALKTIYSAKWLSTGASKGGMTSVYHRRFYPRDVDGVVAYVAPNDPNNREDSAYDEFFDSVGSTPACRTALKTLQDEALSRRTDMVNRYDALAAEQGLHFDQVFGSTDKAFEMAVLDTEWAFWQYNTEANCDVPGRDATSDEIFAFIDQTAGFSFYSDEGILPYAPYFYQAATQLGWPQPKFRYLRDGVRYPGMYQANSSLPAELQSRHDAWPMADVDHWVTKTASQMLFVYGSNDPWGAEPFHPSGKDSYTYTAPGANHGANIARLTAADAAAARAAVLRWAGVATQAAQRSSSTAVLDSRNPDLQRRPI</sequence>
<dbReference type="Proteomes" id="UP000520767">
    <property type="component" value="Unassembled WGS sequence"/>
</dbReference>
<feature type="chain" id="PRO_5030897226" description="PS-10 peptidase S37" evidence="4">
    <location>
        <begin position="32"/>
        <end position="465"/>
    </location>
</feature>
<evidence type="ECO:0000313" key="5">
    <source>
        <dbReference type="EMBL" id="MBB4905663.1"/>
    </source>
</evidence>
<dbReference type="Pfam" id="PF05576">
    <property type="entry name" value="Peptidase_S37"/>
    <property type="match status" value="1"/>
</dbReference>
<keyword evidence="3" id="KW-0378">Hydrolase</keyword>
<dbReference type="InterPro" id="IPR029058">
    <property type="entry name" value="AB_hydrolase_fold"/>
</dbReference>
<keyword evidence="6" id="KW-1185">Reference proteome</keyword>
<reference evidence="5 6" key="1">
    <citation type="submission" date="2020-08" db="EMBL/GenBank/DDBJ databases">
        <title>Genomic Encyclopedia of Type Strains, Phase III (KMG-III): the genomes of soil and plant-associated and newly described type strains.</title>
        <authorList>
            <person name="Whitman W."/>
        </authorList>
    </citation>
    <scope>NUCLEOTIDE SEQUENCE [LARGE SCALE GENOMIC DNA]</scope>
    <source>
        <strain evidence="5 6">CECT 8960</strain>
    </source>
</reference>
<dbReference type="InterPro" id="IPR008761">
    <property type="entry name" value="Peptidase_S37"/>
</dbReference>
<dbReference type="PROSITE" id="PS51318">
    <property type="entry name" value="TAT"/>
    <property type="match status" value="1"/>
</dbReference>
<gene>
    <name evidence="5" type="ORF">FHR82_001880</name>
</gene>
<dbReference type="Gene3D" id="3.40.50.1820">
    <property type="entry name" value="alpha/beta hydrolase"/>
    <property type="match status" value="1"/>
</dbReference>
<dbReference type="GO" id="GO:0006508">
    <property type="term" value="P:proteolysis"/>
    <property type="evidence" value="ECO:0007669"/>
    <property type="project" value="UniProtKB-KW"/>
</dbReference>
<name>A0A7W7Q2G2_9PSEU</name>
<dbReference type="SUPFAM" id="SSF53474">
    <property type="entry name" value="alpha/beta-Hydrolases"/>
    <property type="match status" value="1"/>
</dbReference>
<organism evidence="5 6">
    <name type="scientific">Actinophytocola algeriensis</name>
    <dbReference type="NCBI Taxonomy" id="1768010"/>
    <lineage>
        <taxon>Bacteria</taxon>
        <taxon>Bacillati</taxon>
        <taxon>Actinomycetota</taxon>
        <taxon>Actinomycetes</taxon>
        <taxon>Pseudonocardiales</taxon>
        <taxon>Pseudonocardiaceae</taxon>
    </lineage>
</organism>
<dbReference type="InterPro" id="IPR006311">
    <property type="entry name" value="TAT_signal"/>
</dbReference>
<evidence type="ECO:0000256" key="3">
    <source>
        <dbReference type="ARBA" id="ARBA00022801"/>
    </source>
</evidence>
<evidence type="ECO:0000256" key="2">
    <source>
        <dbReference type="ARBA" id="ARBA00022729"/>
    </source>
</evidence>
<protein>
    <recommendedName>
        <fullName evidence="7">PS-10 peptidase S37</fullName>
    </recommendedName>
</protein>
<dbReference type="EMBL" id="JACHJQ010000002">
    <property type="protein sequence ID" value="MBB4905663.1"/>
    <property type="molecule type" value="Genomic_DNA"/>
</dbReference>
<dbReference type="GO" id="GO:0008239">
    <property type="term" value="F:dipeptidyl-peptidase activity"/>
    <property type="evidence" value="ECO:0007669"/>
    <property type="project" value="TreeGrafter"/>
</dbReference>
<evidence type="ECO:0000256" key="4">
    <source>
        <dbReference type="SAM" id="SignalP"/>
    </source>
</evidence>
<evidence type="ECO:0008006" key="7">
    <source>
        <dbReference type="Google" id="ProtNLM"/>
    </source>
</evidence>
<evidence type="ECO:0000256" key="1">
    <source>
        <dbReference type="ARBA" id="ARBA00022670"/>
    </source>
</evidence>
<accession>A0A7W7Q2G2</accession>